<name>A0A6G0T350_APHGL</name>
<organism evidence="3 4">
    <name type="scientific">Aphis glycines</name>
    <name type="common">Soybean aphid</name>
    <dbReference type="NCBI Taxonomy" id="307491"/>
    <lineage>
        <taxon>Eukaryota</taxon>
        <taxon>Metazoa</taxon>
        <taxon>Ecdysozoa</taxon>
        <taxon>Arthropoda</taxon>
        <taxon>Hexapoda</taxon>
        <taxon>Insecta</taxon>
        <taxon>Pterygota</taxon>
        <taxon>Neoptera</taxon>
        <taxon>Paraneoptera</taxon>
        <taxon>Hemiptera</taxon>
        <taxon>Sternorrhyncha</taxon>
        <taxon>Aphidomorpha</taxon>
        <taxon>Aphidoidea</taxon>
        <taxon>Aphididae</taxon>
        <taxon>Aphidini</taxon>
        <taxon>Aphis</taxon>
        <taxon>Aphis</taxon>
    </lineage>
</organism>
<feature type="region of interest" description="Disordered" evidence="2">
    <location>
        <begin position="451"/>
        <end position="495"/>
    </location>
</feature>
<evidence type="ECO:0000313" key="4">
    <source>
        <dbReference type="Proteomes" id="UP000475862"/>
    </source>
</evidence>
<reference evidence="3 4" key="1">
    <citation type="submission" date="2019-08" db="EMBL/GenBank/DDBJ databases">
        <title>The genome of the soybean aphid Biotype 1, its phylome, world population structure and adaptation to the North American continent.</title>
        <authorList>
            <person name="Giordano R."/>
            <person name="Donthu R.K."/>
            <person name="Hernandez A.G."/>
            <person name="Wright C.L."/>
            <person name="Zimin A.V."/>
        </authorList>
    </citation>
    <scope>NUCLEOTIDE SEQUENCE [LARGE SCALE GENOMIC DNA]</scope>
    <source>
        <tissue evidence="3">Whole aphids</tissue>
    </source>
</reference>
<sequence length="594" mass="70487">MITEIFNTPRNEEYLFYPTTKSQIIRYSMNGIRLYEHNHNLQINGRFSDHIRILNEVMNGWVPMGKLISLVHYRSQNLEFFNSFQKNRFFMVVTLKLTTVNTRNFHQIVDKKILDALKKLENLIIIVVKKKIKNRWSQFFFYTSSFKLKCLRNVSKSGKKLNIKFSINFLCTLCYRENSKSHYRKNVMSSKILEYFTIKILESLIQSFTRVSLIHLKFKYLQKFVKIMNNCKLLYRSLKYKLPFLIANLKYKTSLADKSSPFGVVFFYTMIYLSLDSNLTLTTTTFLILCSKAEIFSKILFLRIDKTLCHSCDIREYHLSQNDNIYKPKLSRDNFMKGDNLIKVLLNTETVKKRKNQLKQISDYNYNRPANINNIEKKVDFKQSLLDQIKCNKIKKETDKFESLKNEKVMQKELLKSLYDERIRNIEARNRFLPCLGGGWRLPDTVTCPKRDTARDRNSNRRRCASQPTPKNARPLRPPDGQLSINTKNARNNEIQKEKEKNIDFERSLLDKLKEKETKHYKEKKLSQKKFLKEEINKLLNMSETERSKNKVPGSYISKINSIIHCKNCSRIEQPNVEMKQYVPDILLLRIIPF</sequence>
<protein>
    <submittedName>
        <fullName evidence="3">Uncharacterized protein</fullName>
    </submittedName>
</protein>
<evidence type="ECO:0000256" key="1">
    <source>
        <dbReference type="SAM" id="Coils"/>
    </source>
</evidence>
<dbReference type="EMBL" id="VYZN01000065">
    <property type="protein sequence ID" value="KAE9524999.1"/>
    <property type="molecule type" value="Genomic_DNA"/>
</dbReference>
<feature type="compositionally biased region" description="Polar residues" evidence="2">
    <location>
        <begin position="483"/>
        <end position="493"/>
    </location>
</feature>
<dbReference type="Proteomes" id="UP000475862">
    <property type="component" value="Unassembled WGS sequence"/>
</dbReference>
<comment type="caution">
    <text evidence="3">The sequence shown here is derived from an EMBL/GenBank/DDBJ whole genome shotgun (WGS) entry which is preliminary data.</text>
</comment>
<feature type="coiled-coil region" evidence="1">
    <location>
        <begin position="496"/>
        <end position="542"/>
    </location>
</feature>
<dbReference type="OrthoDB" id="125906at2759"/>
<evidence type="ECO:0000313" key="3">
    <source>
        <dbReference type="EMBL" id="KAE9524999.1"/>
    </source>
</evidence>
<proteinExistence type="predicted"/>
<dbReference type="AlphaFoldDB" id="A0A6G0T350"/>
<gene>
    <name evidence="3" type="ORF">AGLY_015049</name>
</gene>
<keyword evidence="4" id="KW-1185">Reference proteome</keyword>
<keyword evidence="1" id="KW-0175">Coiled coil</keyword>
<accession>A0A6G0T350</accession>
<evidence type="ECO:0000256" key="2">
    <source>
        <dbReference type="SAM" id="MobiDB-lite"/>
    </source>
</evidence>